<proteinExistence type="predicted"/>
<accession>A0A239CH65</accession>
<dbReference type="RefSeq" id="WP_212668444.1">
    <property type="nucleotide sequence ID" value="NZ_FZOK01000005.1"/>
</dbReference>
<evidence type="ECO:0000313" key="1">
    <source>
        <dbReference type="EMBL" id="SNS19555.1"/>
    </source>
</evidence>
<dbReference type="EMBL" id="FZOK01000005">
    <property type="protein sequence ID" value="SNS19555.1"/>
    <property type="molecule type" value="Genomic_DNA"/>
</dbReference>
<dbReference type="Proteomes" id="UP000198480">
    <property type="component" value="Unassembled WGS sequence"/>
</dbReference>
<dbReference type="AlphaFoldDB" id="A0A239CH65"/>
<protein>
    <recommendedName>
        <fullName evidence="3">TonB protein C-terminal</fullName>
    </recommendedName>
</protein>
<sequence>MKGFISIFSLIFLITVALGQESLARTTNNDIEAKLKVNAISFKSVTLKTVNFEAVHTETHSEATEDVLADFGSPWAWPVFTLEMVESYMPFIFRTKTSSELDEVRILLNVNNQGKLVGYEMLTEADRGLEQRIAHVLRKLPKCLPVPGYSNYDATDFELIIKR</sequence>
<evidence type="ECO:0008006" key="3">
    <source>
        <dbReference type="Google" id="ProtNLM"/>
    </source>
</evidence>
<organism evidence="1 2">
    <name type="scientific">Belliella buryatensis</name>
    <dbReference type="NCBI Taxonomy" id="1500549"/>
    <lineage>
        <taxon>Bacteria</taxon>
        <taxon>Pseudomonadati</taxon>
        <taxon>Bacteroidota</taxon>
        <taxon>Cytophagia</taxon>
        <taxon>Cytophagales</taxon>
        <taxon>Cyclobacteriaceae</taxon>
        <taxon>Belliella</taxon>
    </lineage>
</organism>
<keyword evidence="2" id="KW-1185">Reference proteome</keyword>
<name>A0A239CH65_9BACT</name>
<gene>
    <name evidence="1" type="ORF">SAMN06295967_10548</name>
</gene>
<evidence type="ECO:0000313" key="2">
    <source>
        <dbReference type="Proteomes" id="UP000198480"/>
    </source>
</evidence>
<reference evidence="2" key="1">
    <citation type="submission" date="2017-06" db="EMBL/GenBank/DDBJ databases">
        <authorList>
            <person name="Varghese N."/>
            <person name="Submissions S."/>
        </authorList>
    </citation>
    <scope>NUCLEOTIDE SEQUENCE [LARGE SCALE GENOMIC DNA]</scope>
    <source>
        <strain evidence="2">5C</strain>
    </source>
</reference>